<proteinExistence type="predicted"/>
<gene>
    <name evidence="4" type="primary">LOC107110077</name>
</gene>
<dbReference type="Proteomes" id="UP000694871">
    <property type="component" value="Unplaced"/>
</dbReference>
<protein>
    <submittedName>
        <fullName evidence="4">Uncharacterized protein LOC107110077</fullName>
    </submittedName>
</protein>
<evidence type="ECO:0000313" key="4">
    <source>
        <dbReference type="RefSeq" id="XP_015266284.1"/>
    </source>
</evidence>
<dbReference type="GeneID" id="107110077"/>
<sequence length="249" mass="28778">MLGSRVCWQLLLGWALLLGQPVFGDSGSSSSEQRSLQEPENPAPGSEEPENAVAEGPEKPLPESEEPEDLLPELDEPEQQVPVQEELEEKPLSDEELEEMEKDEREWLKQEKEKPCGSWLDYLQAIALGYYNKERKEYYKPDGRATLRTKKAIGTMISLKVVLMRTNCTRDQLPEYTRHGRLPFHIYRFYAKFPENCESLKGSEQECTFTLFGDQRRGSFHDMAVVSDKCSPMHPNEERHQRPRVTFRS</sequence>
<evidence type="ECO:0000256" key="1">
    <source>
        <dbReference type="SAM" id="MobiDB-lite"/>
    </source>
</evidence>
<feature type="region of interest" description="Disordered" evidence="1">
    <location>
        <begin position="25"/>
        <end position="104"/>
    </location>
</feature>
<dbReference type="RefSeq" id="XP_015266284.1">
    <property type="nucleotide sequence ID" value="XM_015410798.1"/>
</dbReference>
<reference evidence="4" key="1">
    <citation type="submission" date="2025-08" db="UniProtKB">
        <authorList>
            <consortium name="RefSeq"/>
        </authorList>
    </citation>
    <scope>IDENTIFICATION</scope>
</reference>
<feature type="signal peptide" evidence="2">
    <location>
        <begin position="1"/>
        <end position="24"/>
    </location>
</feature>
<accession>A0ABM1JXU7</accession>
<keyword evidence="3" id="KW-1185">Reference proteome</keyword>
<feature type="compositionally biased region" description="Acidic residues" evidence="1">
    <location>
        <begin position="63"/>
        <end position="78"/>
    </location>
</feature>
<keyword evidence="2" id="KW-0732">Signal</keyword>
<feature type="chain" id="PRO_5047472632" evidence="2">
    <location>
        <begin position="25"/>
        <end position="249"/>
    </location>
</feature>
<organism evidence="3 4">
    <name type="scientific">Gekko japonicus</name>
    <name type="common">Schlegel's Japanese gecko</name>
    <dbReference type="NCBI Taxonomy" id="146911"/>
    <lineage>
        <taxon>Eukaryota</taxon>
        <taxon>Metazoa</taxon>
        <taxon>Chordata</taxon>
        <taxon>Craniata</taxon>
        <taxon>Vertebrata</taxon>
        <taxon>Euteleostomi</taxon>
        <taxon>Lepidosauria</taxon>
        <taxon>Squamata</taxon>
        <taxon>Bifurcata</taxon>
        <taxon>Gekkota</taxon>
        <taxon>Gekkonidae</taxon>
        <taxon>Gekkoninae</taxon>
        <taxon>Gekko</taxon>
    </lineage>
</organism>
<evidence type="ECO:0000313" key="3">
    <source>
        <dbReference type="Proteomes" id="UP000694871"/>
    </source>
</evidence>
<name>A0ABM1JXU7_GEKJA</name>
<evidence type="ECO:0000256" key="2">
    <source>
        <dbReference type="SAM" id="SignalP"/>
    </source>
</evidence>